<feature type="region of interest" description="Disordered" evidence="1">
    <location>
        <begin position="364"/>
        <end position="387"/>
    </location>
</feature>
<dbReference type="InterPro" id="IPR016024">
    <property type="entry name" value="ARM-type_fold"/>
</dbReference>
<dbReference type="InterPro" id="IPR011989">
    <property type="entry name" value="ARM-like"/>
</dbReference>
<name>A0A8J6CEF6_DIALT</name>
<protein>
    <submittedName>
        <fullName evidence="2">Uncharacterized protein</fullName>
    </submittedName>
</protein>
<proteinExistence type="predicted"/>
<dbReference type="Gene3D" id="1.25.10.10">
    <property type="entry name" value="Leucine-rich Repeat Variant"/>
    <property type="match status" value="1"/>
</dbReference>
<evidence type="ECO:0000256" key="1">
    <source>
        <dbReference type="SAM" id="MobiDB-lite"/>
    </source>
</evidence>
<reference evidence="2" key="1">
    <citation type="submission" date="2021-05" db="EMBL/GenBank/DDBJ databases">
        <title>The genome of the haptophyte Pavlova lutheri (Diacronema luteri, Pavlovales) - a model for lipid biosynthesis in eukaryotic algae.</title>
        <authorList>
            <person name="Hulatt C.J."/>
            <person name="Posewitz M.C."/>
        </authorList>
    </citation>
    <scope>NUCLEOTIDE SEQUENCE</scope>
    <source>
        <strain evidence="2">NIVA-4/92</strain>
    </source>
</reference>
<sequence>MAPAKRTKEDPLALGRIATAEREEHARRIGALHASLREQLGVVDIAEAQLRAAQAVRDRQRADCEDINTYLERQLREKRHLGEEMAAKYAEQQQDALRSRAELRRLIDAEEMAAEQRRAQNQALMAHNQQSLAFVDGYERLNAHNAASSALIATQHAELAAISADLDLKQRWAEALGGAKTRADDHGFDALPTLLVGMMRAFPQHALVQEQALTMLCALLADDEAHNARCIHRIGGVVHVLRALREQGGTSVAVATHACSLVWMLAVSSSEICEEIALPDALPLLVATLGAHMASARLVYNACGAICHLLVTRPLALTVAAQIGAAPSLGRADVHTHPALTRRARPAVGDAHELRRQVDLARAAHGGTPASPSGSPSPASPARHAVGDTGSDAVVSALALLPSSTRSRRRNPRRAAAAWHRELLAAAVAKLTRDACAQLPLAPALERASAPELAARERAAEAALSMLLRAIGAHPSELKALESALCAIWNLVLASRALAHAFVHAGRDAAAPRPLALIAGALRAHATAPGVAMYALAVLLAVVDVPDAADEMTLLDVREVVQRVSRAHTRNARLQEGAVALLEALDRARFAQLAQQGRLPDGWTAAAHTHWLGTCAQLRESFSSLAPDSTSLYRMLETVRDGYRRLGHVFGLYANVGSGWRDAPIGAGQLGVREWHALAKACRLATRSFDRAQIGRIFFEACPQLKESLAEPGLNFREFVHTLVLVGFERLNPFAADWLLGGATDVPLVPIDEAVSHVLHEHIFALSETPDPRVIAYLIRHELVESITSSQRPLLAKVFRKYALRNSPAATHVVLADVLHLVRAAGIVAPGRLTTKEARCAYADSLPDGGIESLHVPDEHDKPSRYPLDAAQFAECLCRCAAGKLAVGPSEATPAAADAAATLVAELLADVSRALVRGAFDVLGAGKDERGTLARGAAAEPTALPGLTTVRLLPVESDEAEAYDEDGGEEDESPLFGLGALHAVLASAESQTPTRTTIDSRM</sequence>
<evidence type="ECO:0000313" key="3">
    <source>
        <dbReference type="Proteomes" id="UP000751190"/>
    </source>
</evidence>
<feature type="compositionally biased region" description="Low complexity" evidence="1">
    <location>
        <begin position="364"/>
        <end position="382"/>
    </location>
</feature>
<accession>A0A8J6CEF6</accession>
<dbReference type="AlphaFoldDB" id="A0A8J6CEF6"/>
<dbReference type="Proteomes" id="UP000751190">
    <property type="component" value="Unassembled WGS sequence"/>
</dbReference>
<organism evidence="2 3">
    <name type="scientific">Diacronema lutheri</name>
    <name type="common">Unicellular marine alga</name>
    <name type="synonym">Monochrysis lutheri</name>
    <dbReference type="NCBI Taxonomy" id="2081491"/>
    <lineage>
        <taxon>Eukaryota</taxon>
        <taxon>Haptista</taxon>
        <taxon>Haptophyta</taxon>
        <taxon>Pavlovophyceae</taxon>
        <taxon>Pavlovales</taxon>
        <taxon>Pavlovaceae</taxon>
        <taxon>Diacronema</taxon>
    </lineage>
</organism>
<dbReference type="InterPro" id="IPR000225">
    <property type="entry name" value="Armadillo"/>
</dbReference>
<dbReference type="SUPFAM" id="SSF48371">
    <property type="entry name" value="ARM repeat"/>
    <property type="match status" value="1"/>
</dbReference>
<gene>
    <name evidence="2" type="ORF">KFE25_006069</name>
</gene>
<evidence type="ECO:0000313" key="2">
    <source>
        <dbReference type="EMBL" id="KAG8469614.1"/>
    </source>
</evidence>
<dbReference type="OrthoDB" id="10569876at2759"/>
<comment type="caution">
    <text evidence="2">The sequence shown here is derived from an EMBL/GenBank/DDBJ whole genome shotgun (WGS) entry which is preliminary data.</text>
</comment>
<dbReference type="SMART" id="SM00185">
    <property type="entry name" value="ARM"/>
    <property type="match status" value="3"/>
</dbReference>
<dbReference type="EMBL" id="JAGTXO010000002">
    <property type="protein sequence ID" value="KAG8469614.1"/>
    <property type="molecule type" value="Genomic_DNA"/>
</dbReference>
<keyword evidence="3" id="KW-1185">Reference proteome</keyword>